<gene>
    <name evidence="1" type="ORF">D2V07_13750</name>
</gene>
<organism evidence="1 2">
    <name type="scientific">Aurantiacibacter zhengii</name>
    <dbReference type="NCBI Taxonomy" id="2307003"/>
    <lineage>
        <taxon>Bacteria</taxon>
        <taxon>Pseudomonadati</taxon>
        <taxon>Pseudomonadota</taxon>
        <taxon>Alphaproteobacteria</taxon>
        <taxon>Sphingomonadales</taxon>
        <taxon>Erythrobacteraceae</taxon>
        <taxon>Aurantiacibacter</taxon>
    </lineage>
</organism>
<dbReference type="AlphaFoldDB" id="A0A418NQP9"/>
<name>A0A418NQP9_9SPHN</name>
<dbReference type="Proteomes" id="UP000286576">
    <property type="component" value="Unassembled WGS sequence"/>
</dbReference>
<evidence type="ECO:0000313" key="1">
    <source>
        <dbReference type="EMBL" id="RIV84637.1"/>
    </source>
</evidence>
<accession>A0A418NQP9</accession>
<reference evidence="1 2" key="1">
    <citation type="submission" date="2018-08" db="EMBL/GenBank/DDBJ databases">
        <title>Erythrobacter zhengii sp.nov., a bacterium isolated from deep-sea sediment.</title>
        <authorList>
            <person name="Fang C."/>
            <person name="Wu Y.-H."/>
            <person name="Sun C."/>
            <person name="Wang H."/>
            <person name="Cheng H."/>
            <person name="Meng F.-X."/>
            <person name="Wang C.-S."/>
            <person name="Xu X.-W."/>
        </authorList>
    </citation>
    <scope>NUCLEOTIDE SEQUENCE [LARGE SCALE GENOMIC DNA]</scope>
    <source>
        <strain evidence="1 2">V18</strain>
    </source>
</reference>
<dbReference type="OrthoDB" id="7428630at2"/>
<dbReference type="EMBL" id="QXFL01000006">
    <property type="protein sequence ID" value="RIV84637.1"/>
    <property type="molecule type" value="Genomic_DNA"/>
</dbReference>
<sequence>MMRRSLVLTTESARHPFRASLPPHVLERANEIEPMAPWRKRLSLGLTRHDFETVAATYAAGFLATITFIA</sequence>
<protein>
    <submittedName>
        <fullName evidence="1">Uncharacterized protein</fullName>
    </submittedName>
</protein>
<keyword evidence="2" id="KW-1185">Reference proteome</keyword>
<evidence type="ECO:0000313" key="2">
    <source>
        <dbReference type="Proteomes" id="UP000286576"/>
    </source>
</evidence>
<proteinExistence type="predicted"/>
<comment type="caution">
    <text evidence="1">The sequence shown here is derived from an EMBL/GenBank/DDBJ whole genome shotgun (WGS) entry which is preliminary data.</text>
</comment>